<dbReference type="InterPro" id="IPR000594">
    <property type="entry name" value="ThiF_NAD_FAD-bd"/>
</dbReference>
<dbReference type="GO" id="GO:0008641">
    <property type="term" value="F:ubiquitin-like modifier activating enzyme activity"/>
    <property type="evidence" value="ECO:0007669"/>
    <property type="project" value="InterPro"/>
</dbReference>
<feature type="domain" description="THIF-type NAD/FAD binding fold" evidence="15">
    <location>
        <begin position="93"/>
        <end position="357"/>
    </location>
</feature>
<protein>
    <recommendedName>
        <fullName evidence="15">THIF-type NAD/FAD binding fold domain-containing protein</fullName>
    </recommendedName>
</protein>
<dbReference type="Pfam" id="PF00899">
    <property type="entry name" value="ThiF"/>
    <property type="match status" value="1"/>
</dbReference>
<evidence type="ECO:0000256" key="9">
    <source>
        <dbReference type="ARBA" id="ARBA00022989"/>
    </source>
</evidence>
<dbReference type="PANTHER" id="PTHR43267:SF2">
    <property type="entry name" value="TRNA THREONYLCARBAMOYLADENOSINE DEHYDRATASE 1-RELATED"/>
    <property type="match status" value="1"/>
</dbReference>
<keyword evidence="17" id="KW-1185">Reference proteome</keyword>
<keyword evidence="10" id="KW-0496">Mitochondrion</keyword>
<evidence type="ECO:0000313" key="17">
    <source>
        <dbReference type="Proteomes" id="UP001153365"/>
    </source>
</evidence>
<evidence type="ECO:0000259" key="15">
    <source>
        <dbReference type="Pfam" id="PF00899"/>
    </source>
</evidence>
<feature type="transmembrane region" description="Helical" evidence="14">
    <location>
        <begin position="25"/>
        <end position="47"/>
    </location>
</feature>
<comment type="function">
    <text evidence="12">Catalyzes the ATP-dependent dehydration of threonylcarbamoyladenosine at position 37 (t(6)A37) to form cyclic t(6)A37 (ct(6)A37) in tRNAs that read codons beginning with adenine.</text>
</comment>
<feature type="region of interest" description="Disordered" evidence="13">
    <location>
        <begin position="54"/>
        <end position="79"/>
    </location>
</feature>
<dbReference type="SUPFAM" id="SSF69572">
    <property type="entry name" value="Activating enzymes of the ubiquitin-like proteins"/>
    <property type="match status" value="1"/>
</dbReference>
<gene>
    <name evidence="16" type="ORF">PPACK8108_LOCUS22589</name>
</gene>
<keyword evidence="7" id="KW-1000">Mitochondrion outer membrane</keyword>
<dbReference type="GO" id="GO:0005741">
    <property type="term" value="C:mitochondrial outer membrane"/>
    <property type="evidence" value="ECO:0007669"/>
    <property type="project" value="UniProtKB-SubCell"/>
</dbReference>
<evidence type="ECO:0000256" key="11">
    <source>
        <dbReference type="ARBA" id="ARBA00023136"/>
    </source>
</evidence>
<comment type="caution">
    <text evidence="16">The sequence shown here is derived from an EMBL/GenBank/DDBJ whole genome shotgun (WGS) entry which is preliminary data.</text>
</comment>
<evidence type="ECO:0000256" key="8">
    <source>
        <dbReference type="ARBA" id="ARBA00022840"/>
    </source>
</evidence>
<evidence type="ECO:0000256" key="12">
    <source>
        <dbReference type="ARBA" id="ARBA00060084"/>
    </source>
</evidence>
<dbReference type="GO" id="GO:0005524">
    <property type="term" value="F:ATP binding"/>
    <property type="evidence" value="ECO:0007669"/>
    <property type="project" value="UniProtKB-KW"/>
</dbReference>
<evidence type="ECO:0000256" key="10">
    <source>
        <dbReference type="ARBA" id="ARBA00023128"/>
    </source>
</evidence>
<dbReference type="EMBL" id="CALTRL010005906">
    <property type="protein sequence ID" value="CAH7687755.1"/>
    <property type="molecule type" value="Genomic_DNA"/>
</dbReference>
<keyword evidence="9 14" id="KW-1133">Transmembrane helix</keyword>
<dbReference type="InterPro" id="IPR035985">
    <property type="entry name" value="Ubiquitin-activating_enz"/>
</dbReference>
<dbReference type="Gene3D" id="3.40.50.720">
    <property type="entry name" value="NAD(P)-binding Rossmann-like Domain"/>
    <property type="match status" value="1"/>
</dbReference>
<feature type="compositionally biased region" description="Basic and acidic residues" evidence="13">
    <location>
        <begin position="62"/>
        <end position="71"/>
    </location>
</feature>
<dbReference type="CDD" id="cd00755">
    <property type="entry name" value="YgdL_like"/>
    <property type="match status" value="1"/>
</dbReference>
<keyword evidence="5 14" id="KW-0812">Transmembrane</keyword>
<dbReference type="AlphaFoldDB" id="A0AAV0BNH3"/>
<dbReference type="FunFam" id="3.40.50.720:FF:000125">
    <property type="entry name" value="tRNA threonylcarbamoyladenosine dehydratase 2-like"/>
    <property type="match status" value="1"/>
</dbReference>
<accession>A0AAV0BNH3</accession>
<keyword evidence="8" id="KW-0067">ATP-binding</keyword>
<evidence type="ECO:0000256" key="14">
    <source>
        <dbReference type="SAM" id="Phobius"/>
    </source>
</evidence>
<evidence type="ECO:0000256" key="7">
    <source>
        <dbReference type="ARBA" id="ARBA00022787"/>
    </source>
</evidence>
<evidence type="ECO:0000256" key="6">
    <source>
        <dbReference type="ARBA" id="ARBA00022741"/>
    </source>
</evidence>
<evidence type="ECO:0000256" key="13">
    <source>
        <dbReference type="SAM" id="MobiDB-lite"/>
    </source>
</evidence>
<dbReference type="PANTHER" id="PTHR43267">
    <property type="entry name" value="TRNA THREONYLCARBAMOYLADENOSINE DEHYDRATASE"/>
    <property type="match status" value="1"/>
</dbReference>
<proteinExistence type="inferred from homology"/>
<feature type="transmembrane region" description="Helical" evidence="14">
    <location>
        <begin position="110"/>
        <end position="128"/>
    </location>
</feature>
<organism evidence="16 17">
    <name type="scientific">Phakopsora pachyrhizi</name>
    <name type="common">Asian soybean rust disease fungus</name>
    <dbReference type="NCBI Taxonomy" id="170000"/>
    <lineage>
        <taxon>Eukaryota</taxon>
        <taxon>Fungi</taxon>
        <taxon>Dikarya</taxon>
        <taxon>Basidiomycota</taxon>
        <taxon>Pucciniomycotina</taxon>
        <taxon>Pucciniomycetes</taxon>
        <taxon>Pucciniales</taxon>
        <taxon>Phakopsoraceae</taxon>
        <taxon>Phakopsora</taxon>
    </lineage>
</organism>
<keyword evidence="6" id="KW-0547">Nucleotide-binding</keyword>
<sequence>MAGNSNGLKLSSVLWIDGPIKLRSIALIGLISSGLTILTINSINSILNNQPWNRKVSRGKGKGSEGHRSGSEEQLEGTAKVHDEDLIAEQLTRHISFLGPQGNQTIRNSFIVVIGLGGVGSSVAISLVRGGIGRIRLIDFDQVTLSSLNRHATATREDVGIPKVKSCENLFRKISPWIRVETRVESFNLSNASELLEDDPDLILDCIDNITTKVDLLTYCKRNNLKVISALGAASKADPSRVQIADISCTFEDPLARSVRRRLRLNGIVDGIPVVYSTERPNENVRLLPLPEEEFKKGNVGELSTLEDFRVRILPVLGPLPAMFGHAMAAYVFTTLTYFPTQPLPIKNRTKLYRRMYNDLLAREYKVFGTITIPFTESDVGYIFEEVYRGRSTICPTVKVTSTPSLIRWDPNQDLKFENCVAMTREEAEIHQTEVLINRGDPVKVWGTETVELVNNRFDEELKL</sequence>
<dbReference type="GO" id="GO:0061503">
    <property type="term" value="F:tRNA threonylcarbamoyladenosine dehydratase"/>
    <property type="evidence" value="ECO:0007669"/>
    <property type="project" value="TreeGrafter"/>
</dbReference>
<dbReference type="InterPro" id="IPR045886">
    <property type="entry name" value="ThiF/MoeB/HesA"/>
</dbReference>
<comment type="similarity">
    <text evidence="3">Belongs to the HesA/MoeB/ThiF family.</text>
</comment>
<evidence type="ECO:0000256" key="5">
    <source>
        <dbReference type="ARBA" id="ARBA00022692"/>
    </source>
</evidence>
<name>A0AAV0BNH3_PHAPC</name>
<evidence type="ECO:0000256" key="4">
    <source>
        <dbReference type="ARBA" id="ARBA00022598"/>
    </source>
</evidence>
<dbReference type="GO" id="GO:0061504">
    <property type="term" value="P:cyclic threonylcarbamoyladenosine biosynthetic process"/>
    <property type="evidence" value="ECO:0007669"/>
    <property type="project" value="TreeGrafter"/>
</dbReference>
<evidence type="ECO:0000256" key="3">
    <source>
        <dbReference type="ARBA" id="ARBA00009919"/>
    </source>
</evidence>
<comment type="subcellular location">
    <subcellularLocation>
        <location evidence="1">Mitochondrion membrane</location>
        <topology evidence="1">Multi-pass membrane protein</topology>
    </subcellularLocation>
    <subcellularLocation>
        <location evidence="2">Mitochondrion outer membrane</location>
    </subcellularLocation>
</comment>
<evidence type="ECO:0000313" key="16">
    <source>
        <dbReference type="EMBL" id="CAH7687755.1"/>
    </source>
</evidence>
<dbReference type="Proteomes" id="UP001153365">
    <property type="component" value="Unassembled WGS sequence"/>
</dbReference>
<reference evidence="16" key="1">
    <citation type="submission" date="2022-06" db="EMBL/GenBank/DDBJ databases">
        <authorList>
            <consortium name="SYNGENTA / RWTH Aachen University"/>
        </authorList>
    </citation>
    <scope>NUCLEOTIDE SEQUENCE</scope>
</reference>
<keyword evidence="11 14" id="KW-0472">Membrane</keyword>
<evidence type="ECO:0000256" key="2">
    <source>
        <dbReference type="ARBA" id="ARBA00004294"/>
    </source>
</evidence>
<evidence type="ECO:0000256" key="1">
    <source>
        <dbReference type="ARBA" id="ARBA00004225"/>
    </source>
</evidence>
<keyword evidence="4" id="KW-0436">Ligase</keyword>